<evidence type="ECO:0000313" key="6">
    <source>
        <dbReference type="Proteomes" id="UP001523565"/>
    </source>
</evidence>
<dbReference type="EMBL" id="JAMZFV010000028">
    <property type="protein sequence ID" value="MCP1111312.1"/>
    <property type="molecule type" value="Genomic_DNA"/>
</dbReference>
<dbReference type="InterPro" id="IPR050984">
    <property type="entry name" value="Gfo/Idh/MocA_domain"/>
</dbReference>
<dbReference type="Gene3D" id="3.40.50.720">
    <property type="entry name" value="NAD(P)-binding Rossmann-like Domain"/>
    <property type="match status" value="1"/>
</dbReference>
<evidence type="ECO:0000259" key="3">
    <source>
        <dbReference type="Pfam" id="PF01408"/>
    </source>
</evidence>
<dbReference type="RefSeq" id="WP_262070189.1">
    <property type="nucleotide sequence ID" value="NZ_JAMXOC010000028.1"/>
</dbReference>
<protein>
    <submittedName>
        <fullName evidence="5">Gfo/Idh/MocA family oxidoreductase</fullName>
    </submittedName>
</protein>
<organism evidence="5 6">
    <name type="scientific">Ohessyouella blattaphilus</name>
    <dbReference type="NCBI Taxonomy" id="2949333"/>
    <lineage>
        <taxon>Bacteria</taxon>
        <taxon>Bacillati</taxon>
        <taxon>Bacillota</taxon>
        <taxon>Clostridia</taxon>
        <taxon>Lachnospirales</taxon>
        <taxon>Lachnospiraceae</taxon>
        <taxon>Ohessyouella</taxon>
    </lineage>
</organism>
<dbReference type="SUPFAM" id="SSF51735">
    <property type="entry name" value="NAD(P)-binding Rossmann-fold domains"/>
    <property type="match status" value="1"/>
</dbReference>
<dbReference type="Pfam" id="PF22725">
    <property type="entry name" value="GFO_IDH_MocA_C3"/>
    <property type="match status" value="1"/>
</dbReference>
<dbReference type="Pfam" id="PF01408">
    <property type="entry name" value="GFO_IDH_MocA"/>
    <property type="match status" value="1"/>
</dbReference>
<feature type="domain" description="Gfo/Idh/MocA-like oxidoreductase N-terminal" evidence="3">
    <location>
        <begin position="1"/>
        <end position="115"/>
    </location>
</feature>
<evidence type="ECO:0000313" key="5">
    <source>
        <dbReference type="EMBL" id="MCP1111312.1"/>
    </source>
</evidence>
<comment type="similarity">
    <text evidence="1">Belongs to the Gfo/Idh/MocA family.</text>
</comment>
<keyword evidence="6" id="KW-1185">Reference proteome</keyword>
<gene>
    <name evidence="5" type="ORF">NK118_13735</name>
</gene>
<feature type="domain" description="GFO/IDH/MocA-like oxidoreductase" evidence="4">
    <location>
        <begin position="129"/>
        <end position="243"/>
    </location>
</feature>
<evidence type="ECO:0000259" key="4">
    <source>
        <dbReference type="Pfam" id="PF22725"/>
    </source>
</evidence>
<name>A0ABT1ENF0_9FIRM</name>
<dbReference type="InterPro" id="IPR036291">
    <property type="entry name" value="NAD(P)-bd_dom_sf"/>
</dbReference>
<dbReference type="InterPro" id="IPR000683">
    <property type="entry name" value="Gfo/Idh/MocA-like_OxRdtase_N"/>
</dbReference>
<keyword evidence="2" id="KW-0560">Oxidoreductase</keyword>
<evidence type="ECO:0000256" key="1">
    <source>
        <dbReference type="ARBA" id="ARBA00010928"/>
    </source>
</evidence>
<dbReference type="InterPro" id="IPR055170">
    <property type="entry name" value="GFO_IDH_MocA-like_dom"/>
</dbReference>
<dbReference type="PANTHER" id="PTHR22604:SF105">
    <property type="entry name" value="TRANS-1,2-DIHYDROBENZENE-1,2-DIOL DEHYDROGENASE"/>
    <property type="match status" value="1"/>
</dbReference>
<dbReference type="SUPFAM" id="SSF55347">
    <property type="entry name" value="Glyceraldehyde-3-phosphate dehydrogenase-like, C-terminal domain"/>
    <property type="match status" value="1"/>
</dbReference>
<proteinExistence type="inferred from homology"/>
<dbReference type="Gene3D" id="3.30.360.10">
    <property type="entry name" value="Dihydrodipicolinate Reductase, domain 2"/>
    <property type="match status" value="1"/>
</dbReference>
<accession>A0ABT1ENF0</accession>
<evidence type="ECO:0000256" key="2">
    <source>
        <dbReference type="ARBA" id="ARBA00023002"/>
    </source>
</evidence>
<comment type="caution">
    <text evidence="5">The sequence shown here is derived from an EMBL/GenBank/DDBJ whole genome shotgun (WGS) entry which is preliminary data.</text>
</comment>
<dbReference type="PANTHER" id="PTHR22604">
    <property type="entry name" value="OXIDOREDUCTASES"/>
    <property type="match status" value="1"/>
</dbReference>
<dbReference type="Proteomes" id="UP001523565">
    <property type="component" value="Unassembled WGS sequence"/>
</dbReference>
<sequence>MKVGILGAGGIARKMADTLNGMSEASSYAIASRSLDKALAFKEEHGFEKAYGSYEELVGDPEVELVYVATPHSRHHEDAILCIENGKPVLVEKSFTANASQARAVLELAKERQVFAAEAIWTRYMPSRRMVQEIIDSGKIGKVISVTANLGYDLKAVPRMHDPALAGGALLDVGIYPMQFAAMYLGVDEIEEVISTCTKSETGVDLTNGIILKYRSGQMAILHSSMLESTEQYGIIYGEKGYLIAKNINNIDCIEVYNSERELLQTLSVPEQISGYEYEVLAAKAAIKSGQIECVEIPHQETLKVMMLMDEIRGQWGLKYPFE</sequence>
<reference evidence="5 6" key="1">
    <citation type="journal article" date="2022" name="Genome Biol. Evol.">
        <title>Host diet, physiology and behaviors set the stage for Lachnospiraceae cladogenesis.</title>
        <authorList>
            <person name="Vera-Ponce De Leon A."/>
            <person name="Schneider M."/>
            <person name="Jahnes B.C."/>
            <person name="Sadowski V."/>
            <person name="Camuy-Velez L.A."/>
            <person name="Duan J."/>
            <person name="Sabree Z.L."/>
        </authorList>
    </citation>
    <scope>NUCLEOTIDE SEQUENCE [LARGE SCALE GENOMIC DNA]</scope>
    <source>
        <strain evidence="5 6">PAL227</strain>
    </source>
</reference>